<protein>
    <submittedName>
        <fullName evidence="1">Uncharacterized protein</fullName>
    </submittedName>
</protein>
<comment type="caution">
    <text evidence="1">The sequence shown here is derived from an EMBL/GenBank/DDBJ whole genome shotgun (WGS) entry which is preliminary data.</text>
</comment>
<sequence>MIIPRLPLSLSQYEPSQPIPHSWNHGLSKLPSLGCYYIKLGIELPSHAGRKRGSVNFGYLQPYHYLNLHKPWASGF</sequence>
<name>A0A2P5BNK7_PARAD</name>
<dbReference type="AlphaFoldDB" id="A0A2P5BNK7"/>
<proteinExistence type="predicted"/>
<reference evidence="2" key="1">
    <citation type="submission" date="2016-06" db="EMBL/GenBank/DDBJ databases">
        <title>Parallel loss of symbiosis genes in relatives of nitrogen-fixing non-legume Parasponia.</title>
        <authorList>
            <person name="Van Velzen R."/>
            <person name="Holmer R."/>
            <person name="Bu F."/>
            <person name="Rutten L."/>
            <person name="Van Zeijl A."/>
            <person name="Liu W."/>
            <person name="Santuari L."/>
            <person name="Cao Q."/>
            <person name="Sharma T."/>
            <person name="Shen D."/>
            <person name="Roswanjaya Y."/>
            <person name="Wardhani T."/>
            <person name="Kalhor M.S."/>
            <person name="Jansen J."/>
            <person name="Van den Hoogen J."/>
            <person name="Gungor B."/>
            <person name="Hartog M."/>
            <person name="Hontelez J."/>
            <person name="Verver J."/>
            <person name="Yang W.-C."/>
            <person name="Schijlen E."/>
            <person name="Repin R."/>
            <person name="Schilthuizen M."/>
            <person name="Schranz E."/>
            <person name="Heidstra R."/>
            <person name="Miyata K."/>
            <person name="Fedorova E."/>
            <person name="Kohlen W."/>
            <person name="Bisseling T."/>
            <person name="Smit S."/>
            <person name="Geurts R."/>
        </authorList>
    </citation>
    <scope>NUCLEOTIDE SEQUENCE [LARGE SCALE GENOMIC DNA]</scope>
    <source>
        <strain evidence="2">cv. WU1-14</strain>
    </source>
</reference>
<dbReference type="Proteomes" id="UP000237105">
    <property type="component" value="Unassembled WGS sequence"/>
</dbReference>
<evidence type="ECO:0000313" key="1">
    <source>
        <dbReference type="EMBL" id="PON50385.1"/>
    </source>
</evidence>
<gene>
    <name evidence="1" type="ORF">PanWU01x14_223570</name>
</gene>
<organism evidence="1 2">
    <name type="scientific">Parasponia andersonii</name>
    <name type="common">Sponia andersonii</name>
    <dbReference type="NCBI Taxonomy" id="3476"/>
    <lineage>
        <taxon>Eukaryota</taxon>
        <taxon>Viridiplantae</taxon>
        <taxon>Streptophyta</taxon>
        <taxon>Embryophyta</taxon>
        <taxon>Tracheophyta</taxon>
        <taxon>Spermatophyta</taxon>
        <taxon>Magnoliopsida</taxon>
        <taxon>eudicotyledons</taxon>
        <taxon>Gunneridae</taxon>
        <taxon>Pentapetalae</taxon>
        <taxon>rosids</taxon>
        <taxon>fabids</taxon>
        <taxon>Rosales</taxon>
        <taxon>Cannabaceae</taxon>
        <taxon>Parasponia</taxon>
    </lineage>
</organism>
<keyword evidence="2" id="KW-1185">Reference proteome</keyword>
<accession>A0A2P5BNK7</accession>
<evidence type="ECO:0000313" key="2">
    <source>
        <dbReference type="Proteomes" id="UP000237105"/>
    </source>
</evidence>
<dbReference type="EMBL" id="JXTB01000246">
    <property type="protein sequence ID" value="PON50385.1"/>
    <property type="molecule type" value="Genomic_DNA"/>
</dbReference>